<evidence type="ECO:0000256" key="3">
    <source>
        <dbReference type="ARBA" id="ARBA00022989"/>
    </source>
</evidence>
<accession>A0A9P9ID08</accession>
<feature type="transmembrane region" description="Helical" evidence="7">
    <location>
        <begin position="90"/>
        <end position="117"/>
    </location>
</feature>
<dbReference type="PANTHER" id="PTHR33048:SF47">
    <property type="entry name" value="INTEGRAL MEMBRANE PROTEIN-RELATED"/>
    <property type="match status" value="1"/>
</dbReference>
<evidence type="ECO:0000256" key="7">
    <source>
        <dbReference type="SAM" id="Phobius"/>
    </source>
</evidence>
<evidence type="ECO:0000256" key="6">
    <source>
        <dbReference type="SAM" id="MobiDB-lite"/>
    </source>
</evidence>
<keyword evidence="10" id="KW-1185">Reference proteome</keyword>
<feature type="region of interest" description="Disordered" evidence="6">
    <location>
        <begin position="290"/>
        <end position="309"/>
    </location>
</feature>
<evidence type="ECO:0000256" key="1">
    <source>
        <dbReference type="ARBA" id="ARBA00004141"/>
    </source>
</evidence>
<evidence type="ECO:0000259" key="8">
    <source>
        <dbReference type="Pfam" id="PF20684"/>
    </source>
</evidence>
<evidence type="ECO:0000256" key="4">
    <source>
        <dbReference type="ARBA" id="ARBA00023136"/>
    </source>
</evidence>
<dbReference type="Pfam" id="PF20684">
    <property type="entry name" value="Fung_rhodopsin"/>
    <property type="match status" value="1"/>
</dbReference>
<feature type="transmembrane region" description="Helical" evidence="7">
    <location>
        <begin position="179"/>
        <end position="201"/>
    </location>
</feature>
<dbReference type="AlphaFoldDB" id="A0A9P9ID08"/>
<keyword evidence="2 7" id="KW-0812">Transmembrane</keyword>
<feature type="transmembrane region" description="Helical" evidence="7">
    <location>
        <begin position="129"/>
        <end position="149"/>
    </location>
</feature>
<feature type="transmembrane region" description="Helical" evidence="7">
    <location>
        <begin position="213"/>
        <end position="235"/>
    </location>
</feature>
<comment type="similarity">
    <text evidence="5">Belongs to the SAT4 family.</text>
</comment>
<keyword evidence="4 7" id="KW-0472">Membrane</keyword>
<keyword evidence="3 7" id="KW-1133">Transmembrane helix</keyword>
<feature type="domain" description="Rhodopsin" evidence="8">
    <location>
        <begin position="35"/>
        <end position="275"/>
    </location>
</feature>
<comment type="caution">
    <text evidence="9">The sequence shown here is derived from an EMBL/GenBank/DDBJ whole genome shotgun (WGS) entry which is preliminary data.</text>
</comment>
<feature type="transmembrane region" description="Helical" evidence="7">
    <location>
        <begin position="51"/>
        <end position="70"/>
    </location>
</feature>
<evidence type="ECO:0000256" key="5">
    <source>
        <dbReference type="ARBA" id="ARBA00038359"/>
    </source>
</evidence>
<evidence type="ECO:0000313" key="10">
    <source>
        <dbReference type="Proteomes" id="UP000717696"/>
    </source>
</evidence>
<dbReference type="OrthoDB" id="5413793at2759"/>
<protein>
    <recommendedName>
        <fullName evidence="8">Rhodopsin domain-containing protein</fullName>
    </recommendedName>
</protein>
<dbReference type="InterPro" id="IPR052337">
    <property type="entry name" value="SAT4-like"/>
</dbReference>
<organism evidence="9 10">
    <name type="scientific">Dactylonectria estremocensis</name>
    <dbReference type="NCBI Taxonomy" id="1079267"/>
    <lineage>
        <taxon>Eukaryota</taxon>
        <taxon>Fungi</taxon>
        <taxon>Dikarya</taxon>
        <taxon>Ascomycota</taxon>
        <taxon>Pezizomycotina</taxon>
        <taxon>Sordariomycetes</taxon>
        <taxon>Hypocreomycetidae</taxon>
        <taxon>Hypocreales</taxon>
        <taxon>Nectriaceae</taxon>
        <taxon>Dactylonectria</taxon>
    </lineage>
</organism>
<dbReference type="PANTHER" id="PTHR33048">
    <property type="entry name" value="PTH11-LIKE INTEGRAL MEMBRANE PROTEIN (AFU_ORTHOLOGUE AFUA_5G11245)"/>
    <property type="match status" value="1"/>
</dbReference>
<comment type="subcellular location">
    <subcellularLocation>
        <location evidence="1">Membrane</location>
        <topology evidence="1">Multi-pass membrane protein</topology>
    </subcellularLocation>
</comment>
<dbReference type="Proteomes" id="UP000717696">
    <property type="component" value="Unassembled WGS sequence"/>
</dbReference>
<evidence type="ECO:0000256" key="2">
    <source>
        <dbReference type="ARBA" id="ARBA00022692"/>
    </source>
</evidence>
<dbReference type="InterPro" id="IPR049326">
    <property type="entry name" value="Rhodopsin_dom_fungi"/>
</dbReference>
<dbReference type="GO" id="GO:0016020">
    <property type="term" value="C:membrane"/>
    <property type="evidence" value="ECO:0007669"/>
    <property type="project" value="UniProtKB-SubCell"/>
</dbReference>
<reference evidence="9" key="1">
    <citation type="journal article" date="2021" name="Nat. Commun.">
        <title>Genetic determinants of endophytism in the Arabidopsis root mycobiome.</title>
        <authorList>
            <person name="Mesny F."/>
            <person name="Miyauchi S."/>
            <person name="Thiergart T."/>
            <person name="Pickel B."/>
            <person name="Atanasova L."/>
            <person name="Karlsson M."/>
            <person name="Huettel B."/>
            <person name="Barry K.W."/>
            <person name="Haridas S."/>
            <person name="Chen C."/>
            <person name="Bauer D."/>
            <person name="Andreopoulos W."/>
            <person name="Pangilinan J."/>
            <person name="LaButti K."/>
            <person name="Riley R."/>
            <person name="Lipzen A."/>
            <person name="Clum A."/>
            <person name="Drula E."/>
            <person name="Henrissat B."/>
            <person name="Kohler A."/>
            <person name="Grigoriev I.V."/>
            <person name="Martin F.M."/>
            <person name="Hacquard S."/>
        </authorList>
    </citation>
    <scope>NUCLEOTIDE SEQUENCE</scope>
    <source>
        <strain evidence="9">MPI-CAGE-AT-0021</strain>
    </source>
</reference>
<feature type="transmembrane region" description="Helical" evidence="7">
    <location>
        <begin position="255"/>
        <end position="277"/>
    </location>
</feature>
<feature type="compositionally biased region" description="Polar residues" evidence="6">
    <location>
        <begin position="296"/>
        <end position="305"/>
    </location>
</feature>
<sequence length="382" mass="42305">MDSPKESGELIESQGHVMRDLNIALIIITTIIMTLRLHARGLMTKALGLDDLIAVIAFGLAVALSALEIVGVHNGAGTPMDQLSDEQIVAFFSILPINQLIFFLSCGFVRLSILAFLPRLSRGRIYMRYIWGVGFVIVAITLAAFFFFLTVCRPIRDLFNAAKPDRDCISNDRQVYMAWAHSIVGICIDLALFGLPIWVIHNQMTFSSKAVKVVLVFCVSLFAIITGVLRFGFIVTTDFATNATYKMIRVGPWNVLEVHVGLWCGCFPALQPLLRLISYKLGFRSRLESTNERTPHTGTGPQSHSDWPGASGYIKQTSAIDRESDGASGRAMVSAGDSTAEFVELDDVNKGVRVRTDVQVRVEEGTYVRERHEVKTTTWDAI</sequence>
<feature type="transmembrane region" description="Helical" evidence="7">
    <location>
        <begin position="20"/>
        <end position="39"/>
    </location>
</feature>
<proteinExistence type="inferred from homology"/>
<gene>
    <name evidence="9" type="ORF">B0J13DRAFT_533456</name>
</gene>
<evidence type="ECO:0000313" key="9">
    <source>
        <dbReference type="EMBL" id="KAH7115397.1"/>
    </source>
</evidence>
<dbReference type="EMBL" id="JAGMUU010000039">
    <property type="protein sequence ID" value="KAH7115397.1"/>
    <property type="molecule type" value="Genomic_DNA"/>
</dbReference>
<name>A0A9P9ID08_9HYPO</name>